<keyword evidence="2" id="KW-0812">Transmembrane</keyword>
<comment type="caution">
    <text evidence="3">The sequence shown here is derived from an EMBL/GenBank/DDBJ whole genome shotgun (WGS) entry which is preliminary data.</text>
</comment>
<evidence type="ECO:0000313" key="4">
    <source>
        <dbReference type="Proteomes" id="UP000176952"/>
    </source>
</evidence>
<evidence type="ECO:0000256" key="1">
    <source>
        <dbReference type="SAM" id="MobiDB-lite"/>
    </source>
</evidence>
<protein>
    <submittedName>
        <fullName evidence="3">Uncharacterized protein</fullName>
    </submittedName>
</protein>
<keyword evidence="2" id="KW-0472">Membrane</keyword>
<proteinExistence type="predicted"/>
<feature type="region of interest" description="Disordered" evidence="1">
    <location>
        <begin position="404"/>
        <end position="426"/>
    </location>
</feature>
<keyword evidence="2" id="KW-1133">Transmembrane helix</keyword>
<dbReference type="Proteomes" id="UP000176952">
    <property type="component" value="Unassembled WGS sequence"/>
</dbReference>
<accession>A0A1G2B7S0</accession>
<name>A0A1G2B7S0_9BACT</name>
<organism evidence="3 4">
    <name type="scientific">Candidatus Kerfeldbacteria bacterium RIFCSPHIGHO2_12_FULL_48_17</name>
    <dbReference type="NCBI Taxonomy" id="1798542"/>
    <lineage>
        <taxon>Bacteria</taxon>
        <taxon>Candidatus Kerfeldiibacteriota</taxon>
    </lineage>
</organism>
<dbReference type="STRING" id="1798542.A3F54_00140"/>
<evidence type="ECO:0000313" key="3">
    <source>
        <dbReference type="EMBL" id="OGY85263.1"/>
    </source>
</evidence>
<feature type="transmembrane region" description="Helical" evidence="2">
    <location>
        <begin position="248"/>
        <end position="270"/>
    </location>
</feature>
<dbReference type="AlphaFoldDB" id="A0A1G2B7S0"/>
<dbReference type="EMBL" id="MHKD01000003">
    <property type="protein sequence ID" value="OGY85263.1"/>
    <property type="molecule type" value="Genomic_DNA"/>
</dbReference>
<reference evidence="3 4" key="1">
    <citation type="journal article" date="2016" name="Nat. Commun.">
        <title>Thousands of microbial genomes shed light on interconnected biogeochemical processes in an aquifer system.</title>
        <authorList>
            <person name="Anantharaman K."/>
            <person name="Brown C.T."/>
            <person name="Hug L.A."/>
            <person name="Sharon I."/>
            <person name="Castelle C.J."/>
            <person name="Probst A.J."/>
            <person name="Thomas B.C."/>
            <person name="Singh A."/>
            <person name="Wilkins M.J."/>
            <person name="Karaoz U."/>
            <person name="Brodie E.L."/>
            <person name="Williams K.H."/>
            <person name="Hubbard S.S."/>
            <person name="Banfield J.F."/>
        </authorList>
    </citation>
    <scope>NUCLEOTIDE SEQUENCE [LARGE SCALE GENOMIC DNA]</scope>
</reference>
<evidence type="ECO:0000256" key="2">
    <source>
        <dbReference type="SAM" id="Phobius"/>
    </source>
</evidence>
<sequence>MKNVVCIAIIVIAAIGMFMIYREVDTKIAVINNTPEHGLNPETIWEHAGHTNEMLDFMKKKINNRADEMFISKVRISTNYGLKNIEPISDFGDVMNPWITFYQNKDNKVSNFRANKKFWILIIHPPQGEYDGPIWELEDDQKKELDERMTEMHNELAKWTITPEEAKKLDWKYGPSGRKAVQSLKSKIGVLNVVNMIWRWHTDFCDVHAGQIEAWGPLISPQSEWIMEYVNYFVEKNPEVLRAMKYRILIPGLLKTLALVVIAGIAWIHFFSTSIWKEVQAYSAEKKINPFRAYFLIWKDYWFTITFWPPNEEGVIKKAMNETLTPLIKMARVEKIEEEARYFWMENQEKIQKHPSRSGLEGLYKKAMDQEAEVETRTDALASLKNTLLKETNGHTAAPLAKLPKKEKKGGGGGFSLQHKPHEKPSIIGKTTRPLILMPQPDEEDIDDAQLFNPEEKIFFLGAGYTIKQNIKERLLGIVKLQGADSEKCAFFDADQSQDMKAIQRRQCHWYIILTQVMGHSKSDAIKATAVKNGKNIENVIEIDDIGEKKFRKELAIKIKIARAQIAGKKGGKKKSNGNGH</sequence>
<gene>
    <name evidence="3" type="ORF">A3F54_00140</name>
</gene>